<accession>A0A1X6Z2F2</accession>
<gene>
    <name evidence="1" type="ORF">ROH8110_02029</name>
</gene>
<dbReference type="SUPFAM" id="SSF53756">
    <property type="entry name" value="UDP-Glycosyltransferase/glycogen phosphorylase"/>
    <property type="match status" value="1"/>
</dbReference>
<dbReference type="Proteomes" id="UP000193207">
    <property type="component" value="Unassembled WGS sequence"/>
</dbReference>
<evidence type="ECO:0000313" key="2">
    <source>
        <dbReference type="Proteomes" id="UP000193207"/>
    </source>
</evidence>
<name>A0A1X6Z2F2_9RHOB</name>
<protein>
    <recommendedName>
        <fullName evidence="3">Glycosyl transferases group 1</fullName>
    </recommendedName>
</protein>
<dbReference type="Gene3D" id="3.40.50.2000">
    <property type="entry name" value="Glycogen Phosphorylase B"/>
    <property type="match status" value="2"/>
</dbReference>
<sequence>MERIVRKPNLARWRAAYQSARCAAREERSVLVSHLPRMSAATNLFRKRFCPQVPQIAFAFNFTDMPVKMDFRRLRSMLAGIDEFIVFSQYERSLYSEYFGFQPERFRFLHWAMEAPQPGPENPVSGPDSYLCSIGGEGRDYRLLAEAMRALPDVAMVVVARPHSIRGINFPQNVKVFTNLPARQTWRIVQDSAGVVIPLRSDKTTCGHITIVGSMLLGRAMVITDSLGVSDYVEDGVNAHLVPAGDTAAMIAAVQGLSHNSAAMRDLGARASARAREKHALSGWVSYFTEKSAEYEARLP</sequence>
<dbReference type="AlphaFoldDB" id="A0A1X6Z2F2"/>
<organism evidence="1 2">
    <name type="scientific">Roseovarius halotolerans</name>
    <dbReference type="NCBI Taxonomy" id="505353"/>
    <lineage>
        <taxon>Bacteria</taxon>
        <taxon>Pseudomonadati</taxon>
        <taxon>Pseudomonadota</taxon>
        <taxon>Alphaproteobacteria</taxon>
        <taxon>Rhodobacterales</taxon>
        <taxon>Roseobacteraceae</taxon>
        <taxon>Roseovarius</taxon>
    </lineage>
</organism>
<evidence type="ECO:0000313" key="1">
    <source>
        <dbReference type="EMBL" id="SLN38510.1"/>
    </source>
</evidence>
<evidence type="ECO:0008006" key="3">
    <source>
        <dbReference type="Google" id="ProtNLM"/>
    </source>
</evidence>
<keyword evidence="2" id="KW-1185">Reference proteome</keyword>
<dbReference type="Pfam" id="PF13692">
    <property type="entry name" value="Glyco_trans_1_4"/>
    <property type="match status" value="1"/>
</dbReference>
<dbReference type="EMBL" id="FWFU01000002">
    <property type="protein sequence ID" value="SLN38510.1"/>
    <property type="molecule type" value="Genomic_DNA"/>
</dbReference>
<reference evidence="1 2" key="1">
    <citation type="submission" date="2017-03" db="EMBL/GenBank/DDBJ databases">
        <authorList>
            <person name="Afonso C.L."/>
            <person name="Miller P.J."/>
            <person name="Scott M.A."/>
            <person name="Spackman E."/>
            <person name="Goraichik I."/>
            <person name="Dimitrov K.M."/>
            <person name="Suarez D.L."/>
            <person name="Swayne D.E."/>
        </authorList>
    </citation>
    <scope>NUCLEOTIDE SEQUENCE [LARGE SCALE GENOMIC DNA]</scope>
    <source>
        <strain evidence="1 2">CECT 8110</strain>
    </source>
</reference>
<proteinExistence type="predicted"/>